<feature type="coiled-coil region" evidence="1">
    <location>
        <begin position="63"/>
        <end position="102"/>
    </location>
</feature>
<dbReference type="Proteomes" id="UP001589645">
    <property type="component" value="Unassembled WGS sequence"/>
</dbReference>
<feature type="transmembrane region" description="Helical" evidence="2">
    <location>
        <begin position="12"/>
        <end position="32"/>
    </location>
</feature>
<evidence type="ECO:0000313" key="4">
    <source>
        <dbReference type="Proteomes" id="UP001589645"/>
    </source>
</evidence>
<evidence type="ECO:0008006" key="5">
    <source>
        <dbReference type="Google" id="ProtNLM"/>
    </source>
</evidence>
<keyword evidence="2" id="KW-0812">Transmembrane</keyword>
<dbReference type="EMBL" id="JBHMEP010000001">
    <property type="protein sequence ID" value="MFB9134252.1"/>
    <property type="molecule type" value="Genomic_DNA"/>
</dbReference>
<sequence>MLAALPFKRLKWAKWFGLVVAGVIMVSMWLMLKASRAEQMALRARLETALATNQVSQTTIEALTKQSEAANRLLVERARAQNEKEAKLNDDIQELRDRLNDEPCYQKLWPRDVTERLREPY</sequence>
<reference evidence="3 4" key="1">
    <citation type="submission" date="2024-09" db="EMBL/GenBank/DDBJ databases">
        <authorList>
            <person name="Sun Q."/>
            <person name="Mori K."/>
        </authorList>
    </citation>
    <scope>NUCLEOTIDE SEQUENCE [LARGE SCALE GENOMIC DNA]</scope>
    <source>
        <strain evidence="3 4">CECT 8064</strain>
    </source>
</reference>
<keyword evidence="2" id="KW-0472">Membrane</keyword>
<accession>A0ABV5HJU2</accession>
<proteinExistence type="predicted"/>
<evidence type="ECO:0000256" key="1">
    <source>
        <dbReference type="SAM" id="Coils"/>
    </source>
</evidence>
<comment type="caution">
    <text evidence="3">The sequence shown here is derived from an EMBL/GenBank/DDBJ whole genome shotgun (WGS) entry which is preliminary data.</text>
</comment>
<evidence type="ECO:0000313" key="3">
    <source>
        <dbReference type="EMBL" id="MFB9134252.1"/>
    </source>
</evidence>
<dbReference type="RefSeq" id="WP_390190066.1">
    <property type="nucleotide sequence ID" value="NZ_JBHMEP010000001.1"/>
</dbReference>
<keyword evidence="4" id="KW-1185">Reference proteome</keyword>
<keyword evidence="1" id="KW-0175">Coiled coil</keyword>
<keyword evidence="2" id="KW-1133">Transmembrane helix</keyword>
<evidence type="ECO:0000256" key="2">
    <source>
        <dbReference type="SAM" id="Phobius"/>
    </source>
</evidence>
<organism evidence="3 4">
    <name type="scientific">Vibrio olivae</name>
    <dbReference type="NCBI Taxonomy" id="1243002"/>
    <lineage>
        <taxon>Bacteria</taxon>
        <taxon>Pseudomonadati</taxon>
        <taxon>Pseudomonadota</taxon>
        <taxon>Gammaproteobacteria</taxon>
        <taxon>Vibrionales</taxon>
        <taxon>Vibrionaceae</taxon>
        <taxon>Vibrio</taxon>
    </lineage>
</organism>
<name>A0ABV5HJU2_9VIBR</name>
<protein>
    <recommendedName>
        <fullName evidence="5">DUF2570 domain-containing protein</fullName>
    </recommendedName>
</protein>
<gene>
    <name evidence="3" type="ORF">ACFFUV_04615</name>
</gene>